<dbReference type="AlphaFoldDB" id="A0A1F7RSC5"/>
<evidence type="ECO:0000313" key="3">
    <source>
        <dbReference type="Proteomes" id="UP000179266"/>
    </source>
</evidence>
<feature type="transmembrane region" description="Helical" evidence="1">
    <location>
        <begin position="9"/>
        <end position="31"/>
    </location>
</feature>
<accession>A0A1F7RSC5</accession>
<keyword evidence="1" id="KW-0472">Membrane</keyword>
<evidence type="ECO:0000256" key="1">
    <source>
        <dbReference type="SAM" id="Phobius"/>
    </source>
</evidence>
<sequence>MTITDDKYLLIQMMCPIKLFKFGFYFLVYVSGESQDFHYLLFINLKFTASLVLRFIAQI</sequence>
<dbReference type="EMBL" id="MGDD01000233">
    <property type="protein sequence ID" value="OGL44250.1"/>
    <property type="molecule type" value="Genomic_DNA"/>
</dbReference>
<reference evidence="2 3" key="1">
    <citation type="journal article" date="2016" name="Nat. Commun.">
        <title>Thousands of microbial genomes shed light on interconnected biogeochemical processes in an aquifer system.</title>
        <authorList>
            <person name="Anantharaman K."/>
            <person name="Brown C.T."/>
            <person name="Hug L.A."/>
            <person name="Sharon I."/>
            <person name="Castelle C.J."/>
            <person name="Probst A.J."/>
            <person name="Thomas B.C."/>
            <person name="Singh A."/>
            <person name="Wilkins M.J."/>
            <person name="Karaoz U."/>
            <person name="Brodie E.L."/>
            <person name="Williams K.H."/>
            <person name="Hubbard S.S."/>
            <person name="Banfield J.F."/>
        </authorList>
    </citation>
    <scope>NUCLEOTIDE SEQUENCE [LARGE SCALE GENOMIC DNA]</scope>
</reference>
<keyword evidence="1" id="KW-0812">Transmembrane</keyword>
<evidence type="ECO:0000313" key="2">
    <source>
        <dbReference type="EMBL" id="OGL44250.1"/>
    </source>
</evidence>
<comment type="caution">
    <text evidence="2">The sequence shown here is derived from an EMBL/GenBank/DDBJ whole genome shotgun (WGS) entry which is preliminary data.</text>
</comment>
<feature type="transmembrane region" description="Helical" evidence="1">
    <location>
        <begin position="37"/>
        <end position="57"/>
    </location>
</feature>
<organism evidence="2 3">
    <name type="scientific">Candidatus Schekmanbacteria bacterium RBG_13_48_7</name>
    <dbReference type="NCBI Taxonomy" id="1817878"/>
    <lineage>
        <taxon>Bacteria</taxon>
        <taxon>Candidatus Schekmaniibacteriota</taxon>
    </lineage>
</organism>
<dbReference type="Proteomes" id="UP000179266">
    <property type="component" value="Unassembled WGS sequence"/>
</dbReference>
<gene>
    <name evidence="2" type="ORF">A2161_01425</name>
</gene>
<protein>
    <submittedName>
        <fullName evidence="2">Uncharacterized protein</fullName>
    </submittedName>
</protein>
<proteinExistence type="predicted"/>
<name>A0A1F7RSC5_9BACT</name>
<keyword evidence="1" id="KW-1133">Transmembrane helix</keyword>